<dbReference type="Proteomes" id="UP000805193">
    <property type="component" value="Unassembled WGS sequence"/>
</dbReference>
<organism evidence="1 2">
    <name type="scientific">Ixodes persulcatus</name>
    <name type="common">Taiga tick</name>
    <dbReference type="NCBI Taxonomy" id="34615"/>
    <lineage>
        <taxon>Eukaryota</taxon>
        <taxon>Metazoa</taxon>
        <taxon>Ecdysozoa</taxon>
        <taxon>Arthropoda</taxon>
        <taxon>Chelicerata</taxon>
        <taxon>Arachnida</taxon>
        <taxon>Acari</taxon>
        <taxon>Parasitiformes</taxon>
        <taxon>Ixodida</taxon>
        <taxon>Ixodoidea</taxon>
        <taxon>Ixodidae</taxon>
        <taxon>Ixodinae</taxon>
        <taxon>Ixodes</taxon>
    </lineage>
</organism>
<evidence type="ECO:0000313" key="2">
    <source>
        <dbReference type="Proteomes" id="UP000805193"/>
    </source>
</evidence>
<sequence>MEAASVRPPAVSKDCGGTLRFVARPKRRWNCAFAVKEDAEEVLSMPSLMVNTSTIKEEPPESADSQSEDEDSCSESVDPLAFLQVQLEESWVGGPPPATEAPDEILPTPAVDGRCTDESGDMSPSLQHWGGYWKDCMVKKELDDEDGSLTCKGLESGESHTLSTSHKPASEAQAANILVKQ</sequence>
<dbReference type="EMBL" id="JABSTQ010009204">
    <property type="protein sequence ID" value="KAG0431711.1"/>
    <property type="molecule type" value="Genomic_DNA"/>
</dbReference>
<proteinExistence type="predicted"/>
<name>A0AC60QFS2_IXOPE</name>
<accession>A0AC60QFS2</accession>
<keyword evidence="2" id="KW-1185">Reference proteome</keyword>
<comment type="caution">
    <text evidence="1">The sequence shown here is derived from an EMBL/GenBank/DDBJ whole genome shotgun (WGS) entry which is preliminary data.</text>
</comment>
<reference evidence="1 2" key="1">
    <citation type="journal article" date="2020" name="Cell">
        <title>Large-Scale Comparative Analyses of Tick Genomes Elucidate Their Genetic Diversity and Vector Capacities.</title>
        <authorList>
            <consortium name="Tick Genome and Microbiome Consortium (TIGMIC)"/>
            <person name="Jia N."/>
            <person name="Wang J."/>
            <person name="Shi W."/>
            <person name="Du L."/>
            <person name="Sun Y."/>
            <person name="Zhan W."/>
            <person name="Jiang J.F."/>
            <person name="Wang Q."/>
            <person name="Zhang B."/>
            <person name="Ji P."/>
            <person name="Bell-Sakyi L."/>
            <person name="Cui X.M."/>
            <person name="Yuan T.T."/>
            <person name="Jiang B.G."/>
            <person name="Yang W.F."/>
            <person name="Lam T.T."/>
            <person name="Chang Q.C."/>
            <person name="Ding S.J."/>
            <person name="Wang X.J."/>
            <person name="Zhu J.G."/>
            <person name="Ruan X.D."/>
            <person name="Zhao L."/>
            <person name="Wei J.T."/>
            <person name="Ye R.Z."/>
            <person name="Que T.C."/>
            <person name="Du C.H."/>
            <person name="Zhou Y.H."/>
            <person name="Cheng J.X."/>
            <person name="Dai P.F."/>
            <person name="Guo W.B."/>
            <person name="Han X.H."/>
            <person name="Huang E.J."/>
            <person name="Li L.F."/>
            <person name="Wei W."/>
            <person name="Gao Y.C."/>
            <person name="Liu J.Z."/>
            <person name="Shao H.Z."/>
            <person name="Wang X."/>
            <person name="Wang C.C."/>
            <person name="Yang T.C."/>
            <person name="Huo Q.B."/>
            <person name="Li W."/>
            <person name="Chen H.Y."/>
            <person name="Chen S.E."/>
            <person name="Zhou L.G."/>
            <person name="Ni X.B."/>
            <person name="Tian J.H."/>
            <person name="Sheng Y."/>
            <person name="Liu T."/>
            <person name="Pan Y.S."/>
            <person name="Xia L.Y."/>
            <person name="Li J."/>
            <person name="Zhao F."/>
            <person name="Cao W.C."/>
        </authorList>
    </citation>
    <scope>NUCLEOTIDE SEQUENCE [LARGE SCALE GENOMIC DNA]</scope>
    <source>
        <strain evidence="1">Iper-2018</strain>
    </source>
</reference>
<feature type="non-terminal residue" evidence="1">
    <location>
        <position position="181"/>
    </location>
</feature>
<protein>
    <submittedName>
        <fullName evidence="1">Uncharacterized protein</fullName>
    </submittedName>
</protein>
<evidence type="ECO:0000313" key="1">
    <source>
        <dbReference type="EMBL" id="KAG0431711.1"/>
    </source>
</evidence>
<gene>
    <name evidence="1" type="ORF">HPB47_021538</name>
</gene>